<comment type="caution">
    <text evidence="2">The sequence shown here is derived from an EMBL/GenBank/DDBJ whole genome shotgun (WGS) entry which is preliminary data.</text>
</comment>
<dbReference type="RefSeq" id="WP_219081443.1">
    <property type="nucleotide sequence ID" value="NZ_JAHBBD010000010.1"/>
</dbReference>
<evidence type="ECO:0008006" key="4">
    <source>
        <dbReference type="Google" id="ProtNLM"/>
    </source>
</evidence>
<keyword evidence="1" id="KW-1133">Transmembrane helix</keyword>
<accession>A0ABS6W8P3</accession>
<keyword evidence="1" id="KW-0812">Transmembrane</keyword>
<name>A0ABS6W8P3_9BIFI</name>
<organism evidence="2 3">
    <name type="scientific">Bifidobacterium phasiani</name>
    <dbReference type="NCBI Taxonomy" id="2834431"/>
    <lineage>
        <taxon>Bacteria</taxon>
        <taxon>Bacillati</taxon>
        <taxon>Actinomycetota</taxon>
        <taxon>Actinomycetes</taxon>
        <taxon>Bifidobacteriales</taxon>
        <taxon>Bifidobacteriaceae</taxon>
        <taxon>Bifidobacterium</taxon>
    </lineage>
</organism>
<feature type="transmembrane region" description="Helical" evidence="1">
    <location>
        <begin position="49"/>
        <end position="73"/>
    </location>
</feature>
<sequence>MSAMRATLISFRLDMARVAVGSAGNLVPFVLPLFFAVVFGMAGRDGGSGFGIGGVTGSTYGVCSILPIAAFACECQEGHRRMNGVIPANRTHQVFGRYLTLLAFALVFLAEMAAALGVVALVQGGGPAAWGSLLRSSALPGVWCYVLLQLVLFPLFYRWSDVRRALLALCGLFLGFAALVALAVTFVPEPALDAFGGALDALLADPGVGVPLGVASLTLAAALSLLASVRLQRRKEF</sequence>
<feature type="transmembrane region" description="Helical" evidence="1">
    <location>
        <begin position="140"/>
        <end position="159"/>
    </location>
</feature>
<feature type="transmembrane region" description="Helical" evidence="1">
    <location>
        <begin position="94"/>
        <end position="120"/>
    </location>
</feature>
<keyword evidence="3" id="KW-1185">Reference proteome</keyword>
<dbReference type="EMBL" id="JAHBBD010000010">
    <property type="protein sequence ID" value="MBW3082869.1"/>
    <property type="molecule type" value="Genomic_DNA"/>
</dbReference>
<evidence type="ECO:0000313" key="2">
    <source>
        <dbReference type="EMBL" id="MBW3082869.1"/>
    </source>
</evidence>
<gene>
    <name evidence="2" type="ORF">KIH73_05705</name>
</gene>
<reference evidence="2 3" key="1">
    <citation type="submission" date="2021-05" db="EMBL/GenBank/DDBJ databases">
        <title>Phylogenetic classification of ten novel species belonging to the genus Bifidobacterium comprising B. colchicus sp. nov., B. abeli sp. nov., B. bicoloris sp. nov., B. guerezis sp. nov., B. rosaliae sp. nov., B. santillanensis sp. nov., B. argentati sp. nov., B. amazzoni sp. nov., B. pluviali sp. nov., and B. pinnaculum sp. nov.</title>
        <authorList>
            <person name="Lugli G.A."/>
            <person name="Ruiz Garcia L."/>
            <person name="Margolles A."/>
            <person name="Ventura M."/>
        </authorList>
    </citation>
    <scope>NUCLEOTIDE SEQUENCE [LARGE SCALE GENOMIC DNA]</scope>
    <source>
        <strain evidence="2 3">6T3</strain>
    </source>
</reference>
<evidence type="ECO:0000256" key="1">
    <source>
        <dbReference type="SAM" id="Phobius"/>
    </source>
</evidence>
<proteinExistence type="predicted"/>
<evidence type="ECO:0000313" key="3">
    <source>
        <dbReference type="Proteomes" id="UP000812844"/>
    </source>
</evidence>
<feature type="transmembrane region" description="Helical" evidence="1">
    <location>
        <begin position="166"/>
        <end position="188"/>
    </location>
</feature>
<keyword evidence="1" id="KW-0472">Membrane</keyword>
<dbReference type="Proteomes" id="UP000812844">
    <property type="component" value="Unassembled WGS sequence"/>
</dbReference>
<feature type="transmembrane region" description="Helical" evidence="1">
    <location>
        <begin position="20"/>
        <end position="43"/>
    </location>
</feature>
<feature type="transmembrane region" description="Helical" evidence="1">
    <location>
        <begin position="208"/>
        <end position="229"/>
    </location>
</feature>
<protein>
    <recommendedName>
        <fullName evidence="4">ABC-2 family transporter protein</fullName>
    </recommendedName>
</protein>